<evidence type="ECO:0000256" key="8">
    <source>
        <dbReference type="SAM" id="MobiDB-lite"/>
    </source>
</evidence>
<keyword evidence="4 7" id="KW-0689">Ribosomal protein</keyword>
<dbReference type="Gene3D" id="3.10.430.100">
    <property type="entry name" value="Ribosomal protein L9, C-terminal domain"/>
    <property type="match status" value="1"/>
</dbReference>
<dbReference type="InterPro" id="IPR020594">
    <property type="entry name" value="Ribosomal_bL9_bac/chp"/>
</dbReference>
<comment type="similarity">
    <text evidence="1 7">Belongs to the bacterial ribosomal protein bL9 family.</text>
</comment>
<comment type="function">
    <text evidence="7">Binds to the 23S rRNA.</text>
</comment>
<evidence type="ECO:0000256" key="5">
    <source>
        <dbReference type="ARBA" id="ARBA00023274"/>
    </source>
</evidence>
<dbReference type="InterPro" id="IPR036935">
    <property type="entry name" value="Ribosomal_bL9_N_sf"/>
</dbReference>
<dbReference type="AlphaFoldDB" id="A0A2M6W152"/>
<reference evidence="11" key="1">
    <citation type="submission" date="2017-09" db="EMBL/GenBank/DDBJ databases">
        <title>Depth-based differentiation of microbial function through sediment-hosted aquifers and enrichment of novel symbionts in the deep terrestrial subsurface.</title>
        <authorList>
            <person name="Probst A.J."/>
            <person name="Ladd B."/>
            <person name="Jarett J.K."/>
            <person name="Geller-Mcgrath D.E."/>
            <person name="Sieber C.M.K."/>
            <person name="Emerson J.B."/>
            <person name="Anantharaman K."/>
            <person name="Thomas B.C."/>
            <person name="Malmstrom R."/>
            <person name="Stieglmeier M."/>
            <person name="Klingl A."/>
            <person name="Woyke T."/>
            <person name="Ryan C.M."/>
            <person name="Banfield J.F."/>
        </authorList>
    </citation>
    <scope>NUCLEOTIDE SEQUENCE [LARGE SCALE GENOMIC DNA]</scope>
</reference>
<dbReference type="InterPro" id="IPR000244">
    <property type="entry name" value="Ribosomal_bL9"/>
</dbReference>
<dbReference type="SUPFAM" id="SSF55653">
    <property type="entry name" value="Ribosomal protein L9 C-domain"/>
    <property type="match status" value="1"/>
</dbReference>
<name>A0A2M6W152_9BACT</name>
<dbReference type="SUPFAM" id="SSF55658">
    <property type="entry name" value="L9 N-domain-like"/>
    <property type="match status" value="1"/>
</dbReference>
<dbReference type="InterPro" id="IPR009027">
    <property type="entry name" value="Ribosomal_bL9/RNase_H1_N"/>
</dbReference>
<dbReference type="HAMAP" id="MF_00503">
    <property type="entry name" value="Ribosomal_bL9"/>
    <property type="match status" value="1"/>
</dbReference>
<accession>A0A2M6W152</accession>
<proteinExistence type="inferred from homology"/>
<dbReference type="InterPro" id="IPR020070">
    <property type="entry name" value="Ribosomal_bL9_N"/>
</dbReference>
<evidence type="ECO:0000256" key="6">
    <source>
        <dbReference type="ARBA" id="ARBA00035292"/>
    </source>
</evidence>
<evidence type="ECO:0000256" key="2">
    <source>
        <dbReference type="ARBA" id="ARBA00022730"/>
    </source>
</evidence>
<keyword evidence="5 7" id="KW-0687">Ribonucleoprotein</keyword>
<dbReference type="GO" id="GO:1990904">
    <property type="term" value="C:ribonucleoprotein complex"/>
    <property type="evidence" value="ECO:0007669"/>
    <property type="project" value="UniProtKB-KW"/>
</dbReference>
<keyword evidence="2 7" id="KW-0699">rRNA-binding</keyword>
<evidence type="ECO:0000256" key="1">
    <source>
        <dbReference type="ARBA" id="ARBA00010605"/>
    </source>
</evidence>
<organism evidence="10 11">
    <name type="scientific">Candidatus Magasanikbacteria bacterium CG10_big_fil_rev_8_21_14_0_10_43_6</name>
    <dbReference type="NCBI Taxonomy" id="1974650"/>
    <lineage>
        <taxon>Bacteria</taxon>
        <taxon>Candidatus Magasanikiibacteriota</taxon>
    </lineage>
</organism>
<dbReference type="NCBIfam" id="TIGR00158">
    <property type="entry name" value="L9"/>
    <property type="match status" value="1"/>
</dbReference>
<evidence type="ECO:0000256" key="4">
    <source>
        <dbReference type="ARBA" id="ARBA00022980"/>
    </source>
</evidence>
<evidence type="ECO:0000256" key="3">
    <source>
        <dbReference type="ARBA" id="ARBA00022884"/>
    </source>
</evidence>
<comment type="caution">
    <text evidence="10">The sequence shown here is derived from an EMBL/GenBank/DDBJ whole genome shotgun (WGS) entry which is preliminary data.</text>
</comment>
<dbReference type="GO" id="GO:0006412">
    <property type="term" value="P:translation"/>
    <property type="evidence" value="ECO:0007669"/>
    <property type="project" value="UniProtKB-UniRule"/>
</dbReference>
<dbReference type="InterPro" id="IPR020069">
    <property type="entry name" value="Ribosomal_bL9_C"/>
</dbReference>
<dbReference type="GO" id="GO:0019843">
    <property type="term" value="F:rRNA binding"/>
    <property type="evidence" value="ECO:0007669"/>
    <property type="project" value="UniProtKB-UniRule"/>
</dbReference>
<dbReference type="GO" id="GO:0003735">
    <property type="term" value="F:structural constituent of ribosome"/>
    <property type="evidence" value="ECO:0007669"/>
    <property type="project" value="InterPro"/>
</dbReference>
<evidence type="ECO:0000256" key="7">
    <source>
        <dbReference type="HAMAP-Rule" id="MF_00503"/>
    </source>
</evidence>
<evidence type="ECO:0000259" key="9">
    <source>
        <dbReference type="PROSITE" id="PS00651"/>
    </source>
</evidence>
<keyword evidence="3 7" id="KW-0694">RNA-binding</keyword>
<evidence type="ECO:0000313" key="10">
    <source>
        <dbReference type="EMBL" id="PIT86460.1"/>
    </source>
</evidence>
<dbReference type="InterPro" id="IPR036791">
    <property type="entry name" value="Ribosomal_bL9_C_sf"/>
</dbReference>
<dbReference type="EMBL" id="PFBZ01000134">
    <property type="protein sequence ID" value="PIT86460.1"/>
    <property type="molecule type" value="Genomic_DNA"/>
</dbReference>
<dbReference type="PROSITE" id="PS00651">
    <property type="entry name" value="RIBOSOMAL_L9"/>
    <property type="match status" value="1"/>
</dbReference>
<dbReference type="Pfam" id="PF01281">
    <property type="entry name" value="Ribosomal_L9_N"/>
    <property type="match status" value="1"/>
</dbReference>
<dbReference type="Proteomes" id="UP000229362">
    <property type="component" value="Unassembled WGS sequence"/>
</dbReference>
<dbReference type="GO" id="GO:0005840">
    <property type="term" value="C:ribosome"/>
    <property type="evidence" value="ECO:0007669"/>
    <property type="project" value="UniProtKB-KW"/>
</dbReference>
<gene>
    <name evidence="7 10" type="primary">rplI</name>
    <name evidence="10" type="ORF">COU33_03030</name>
</gene>
<dbReference type="FunFam" id="3.40.5.10:FF:000002">
    <property type="entry name" value="50S ribosomal protein L9"/>
    <property type="match status" value="1"/>
</dbReference>
<dbReference type="PANTHER" id="PTHR21368">
    <property type="entry name" value="50S RIBOSOMAL PROTEIN L9"/>
    <property type="match status" value="1"/>
</dbReference>
<sequence length="146" mass="15877">MKVILLQDVPGKGKKGDVKEVANGYAQNFLIKKGMAKPATEKKVAAIRDQQAKEKRRSGKEERNFQKMAARLQGATVEITEKVNDSGKLYAALSSAKVVDAVKSHLAVTIKALQVRPKAPIKELGKHHVKIVLGKGIEAEITVVVK</sequence>
<feature type="domain" description="Ribosomal protein L9" evidence="9">
    <location>
        <begin position="13"/>
        <end position="40"/>
    </location>
</feature>
<protein>
    <recommendedName>
        <fullName evidence="6 7">Large ribosomal subunit protein bL9</fullName>
    </recommendedName>
</protein>
<dbReference type="Pfam" id="PF03948">
    <property type="entry name" value="Ribosomal_L9_C"/>
    <property type="match status" value="1"/>
</dbReference>
<dbReference type="Gene3D" id="3.40.5.10">
    <property type="entry name" value="Ribosomal protein L9, N-terminal domain"/>
    <property type="match status" value="1"/>
</dbReference>
<evidence type="ECO:0000313" key="11">
    <source>
        <dbReference type="Proteomes" id="UP000229362"/>
    </source>
</evidence>
<feature type="region of interest" description="Disordered" evidence="8">
    <location>
        <begin position="42"/>
        <end position="64"/>
    </location>
</feature>